<evidence type="ECO:0000313" key="2">
    <source>
        <dbReference type="EMBL" id="OQB73352.1"/>
    </source>
</evidence>
<accession>A0A1V6C8X1</accession>
<dbReference type="EMBL" id="MWDQ01000084">
    <property type="protein sequence ID" value="OQB73352.1"/>
    <property type="molecule type" value="Genomic_DNA"/>
</dbReference>
<dbReference type="PANTHER" id="PTHR38075:SF1">
    <property type="entry name" value="DUF4139 DOMAIN-CONTAINING PROTEIN"/>
    <property type="match status" value="1"/>
</dbReference>
<dbReference type="AlphaFoldDB" id="A0A1V6C8X1"/>
<gene>
    <name evidence="2" type="ORF">BWX89_01008</name>
</gene>
<feature type="domain" description="DUF4139" evidence="1">
    <location>
        <begin position="116"/>
        <end position="436"/>
    </location>
</feature>
<dbReference type="PANTHER" id="PTHR38075">
    <property type="entry name" value="DUF4139 DOMAIN-CONTAINING PROTEIN"/>
    <property type="match status" value="1"/>
</dbReference>
<proteinExistence type="predicted"/>
<name>A0A1V6C8X1_UNCT6</name>
<evidence type="ECO:0000259" key="1">
    <source>
        <dbReference type="Pfam" id="PF13598"/>
    </source>
</evidence>
<dbReference type="Pfam" id="PF13598">
    <property type="entry name" value="DUF4139"/>
    <property type="match status" value="1"/>
</dbReference>
<organism evidence="2">
    <name type="scientific">candidate division TA06 bacterium ADurb.Bin131</name>
    <dbReference type="NCBI Taxonomy" id="1852827"/>
    <lineage>
        <taxon>Bacteria</taxon>
        <taxon>Bacteria division TA06</taxon>
    </lineage>
</organism>
<sequence length="442" mass="50961">MKKIITVFGLILLGFSTGYCKIDLVTLPERDTVQLTIYNSADLTLVRESRTLTMKKGDNKLQFSWANTLIDPTSLELFPLKDADKITVTDLFFPPRITGLGVWNINSGISGKAPCEINYFTSGISWQAYYLATLSQDEKTMKLEGYVKVTNKSGEDYENAQVRLIVGKIHLLDNIAMLARRYPPYGRPIEILPRPTEMEKRREVFTMAKPALSEAADRVVVKQIEKEGLSEYFLYTIEGTETIPDGWTKRLLSFSQDKIPVINFYKFEEEKFGKNAIRFISFKNDKAHNLGKEPLPDGLVKAFKIADKNERLSYIGQDNTKYIPIDEDVELNLGAVLDVKVQPKMMDYKTYNYVFDSMGNITGWDEEKTYTVEVSNYRTIPAKIEITRNFPHQYWTIENKGDFGEYKQIDIDTVRYTMEVQPNTTKQFTYKVILRWGDRQLI</sequence>
<protein>
    <recommendedName>
        <fullName evidence="1">DUF4139 domain-containing protein</fullName>
    </recommendedName>
</protein>
<dbReference type="InterPro" id="IPR037291">
    <property type="entry name" value="DUF4139"/>
</dbReference>
<comment type="caution">
    <text evidence="2">The sequence shown here is derived from an EMBL/GenBank/DDBJ whole genome shotgun (WGS) entry which is preliminary data.</text>
</comment>
<reference evidence="2" key="1">
    <citation type="submission" date="2017-02" db="EMBL/GenBank/DDBJ databases">
        <title>Delving into the versatile metabolic prowess of the omnipresent phylum Bacteroidetes.</title>
        <authorList>
            <person name="Nobu M.K."/>
            <person name="Mei R."/>
            <person name="Narihiro T."/>
            <person name="Kuroda K."/>
            <person name="Liu W.-T."/>
        </authorList>
    </citation>
    <scope>NUCLEOTIDE SEQUENCE</scope>
    <source>
        <strain evidence="2">ADurb.Bin131</strain>
    </source>
</reference>
<dbReference type="Proteomes" id="UP000485562">
    <property type="component" value="Unassembled WGS sequence"/>
</dbReference>